<dbReference type="InterPro" id="IPR023346">
    <property type="entry name" value="Lysozyme-like_dom_sf"/>
</dbReference>
<feature type="compositionally biased region" description="Low complexity" evidence="1">
    <location>
        <begin position="57"/>
        <end position="71"/>
    </location>
</feature>
<dbReference type="AlphaFoldDB" id="A0A8H6ZCA4"/>
<feature type="chain" id="PRO_5034385427" evidence="2">
    <location>
        <begin position="19"/>
        <end position="312"/>
    </location>
</feature>
<protein>
    <submittedName>
        <fullName evidence="4">Lysozyme-like protein</fullName>
    </submittedName>
</protein>
<proteinExistence type="predicted"/>
<evidence type="ECO:0000256" key="1">
    <source>
        <dbReference type="SAM" id="MobiDB-lite"/>
    </source>
</evidence>
<dbReference type="OrthoDB" id="2537480at2759"/>
<dbReference type="Gene3D" id="1.10.530.10">
    <property type="match status" value="1"/>
</dbReference>
<organism evidence="4 5">
    <name type="scientific">Mycena sanguinolenta</name>
    <dbReference type="NCBI Taxonomy" id="230812"/>
    <lineage>
        <taxon>Eukaryota</taxon>
        <taxon>Fungi</taxon>
        <taxon>Dikarya</taxon>
        <taxon>Basidiomycota</taxon>
        <taxon>Agaricomycotina</taxon>
        <taxon>Agaricomycetes</taxon>
        <taxon>Agaricomycetidae</taxon>
        <taxon>Agaricales</taxon>
        <taxon>Marasmiineae</taxon>
        <taxon>Mycenaceae</taxon>
        <taxon>Mycena</taxon>
    </lineage>
</organism>
<evidence type="ECO:0000313" key="5">
    <source>
        <dbReference type="Proteomes" id="UP000623467"/>
    </source>
</evidence>
<evidence type="ECO:0000256" key="2">
    <source>
        <dbReference type="SAM" id="SignalP"/>
    </source>
</evidence>
<dbReference type="Proteomes" id="UP000623467">
    <property type="component" value="Unassembled WGS sequence"/>
</dbReference>
<dbReference type="EMBL" id="JACAZH010000001">
    <property type="protein sequence ID" value="KAF7376313.1"/>
    <property type="molecule type" value="Genomic_DNA"/>
</dbReference>
<keyword evidence="5" id="KW-1185">Reference proteome</keyword>
<dbReference type="InterPro" id="IPR008258">
    <property type="entry name" value="Transglycosylase_SLT_dom_1"/>
</dbReference>
<comment type="caution">
    <text evidence="4">The sequence shown here is derived from an EMBL/GenBank/DDBJ whole genome shotgun (WGS) entry which is preliminary data.</text>
</comment>
<evidence type="ECO:0000313" key="4">
    <source>
        <dbReference type="EMBL" id="KAF7376313.1"/>
    </source>
</evidence>
<accession>A0A8H6ZCA4</accession>
<evidence type="ECO:0000259" key="3">
    <source>
        <dbReference type="Pfam" id="PF01464"/>
    </source>
</evidence>
<keyword evidence="2" id="KW-0732">Signal</keyword>
<feature type="signal peptide" evidence="2">
    <location>
        <begin position="1"/>
        <end position="18"/>
    </location>
</feature>
<reference evidence="4" key="1">
    <citation type="submission" date="2020-05" db="EMBL/GenBank/DDBJ databases">
        <title>Mycena genomes resolve the evolution of fungal bioluminescence.</title>
        <authorList>
            <person name="Tsai I.J."/>
        </authorList>
    </citation>
    <scope>NUCLEOTIDE SEQUENCE</scope>
    <source>
        <strain evidence="4">160909Yilan</strain>
    </source>
</reference>
<gene>
    <name evidence="4" type="ORF">MSAN_00046700</name>
</gene>
<dbReference type="Pfam" id="PF01464">
    <property type="entry name" value="SLT"/>
    <property type="match status" value="1"/>
</dbReference>
<sequence length="312" mass="32987">MLVALPLVILSVVLSAQAKAHIARDAVARHHPRVSVPREPLAAPVKKKRSSCNPPLKTTTTSTKKTTTTTKTTAKTTKTTAASSKATTAADVVQAGTIKVVDNACGPSGATTKTTATTGPNGDIGWLNCGVTGSGWNPPNVQVSDLVLMDLNDALKASGTPFSACSAYTGYFYQYAAEYGLEPIMLAATAMQESSCDASTVGGGGEQGLMQITQDKCGGAPGGNCKDPAFNIKTGAAYMKSVLDSNNGNILETIGNYNGWEKGMTKGYRRRKITLLHLPEQSRLYFNGWLQNINAYEAHLGQYFNLDVCPDK</sequence>
<name>A0A8H6ZCA4_9AGAR</name>
<dbReference type="SUPFAM" id="SSF53955">
    <property type="entry name" value="Lysozyme-like"/>
    <property type="match status" value="1"/>
</dbReference>
<feature type="domain" description="Transglycosylase SLT" evidence="3">
    <location>
        <begin position="171"/>
        <end position="259"/>
    </location>
</feature>
<feature type="region of interest" description="Disordered" evidence="1">
    <location>
        <begin position="31"/>
        <end position="71"/>
    </location>
</feature>